<keyword evidence="2" id="KW-1185">Reference proteome</keyword>
<proteinExistence type="predicted"/>
<accession>A0ABQ3FGW4</accession>
<comment type="caution">
    <text evidence="1">The sequence shown here is derived from an EMBL/GenBank/DDBJ whole genome shotgun (WGS) entry which is preliminary data.</text>
</comment>
<evidence type="ECO:0000313" key="1">
    <source>
        <dbReference type="EMBL" id="GHC23529.1"/>
    </source>
</evidence>
<organism evidence="1 2">
    <name type="scientific">Kushneria pakistanensis</name>
    <dbReference type="NCBI Taxonomy" id="1508770"/>
    <lineage>
        <taxon>Bacteria</taxon>
        <taxon>Pseudomonadati</taxon>
        <taxon>Pseudomonadota</taxon>
        <taxon>Gammaproteobacteria</taxon>
        <taxon>Oceanospirillales</taxon>
        <taxon>Halomonadaceae</taxon>
        <taxon>Kushneria</taxon>
    </lineage>
</organism>
<dbReference type="EMBL" id="BMZM01000002">
    <property type="protein sequence ID" value="GHC23529.1"/>
    <property type="molecule type" value="Genomic_DNA"/>
</dbReference>
<name>A0ABQ3FGW4_9GAMM</name>
<protein>
    <recommendedName>
        <fullName evidence="3">2OG-Fe(II) oxygenase</fullName>
    </recommendedName>
</protein>
<dbReference type="Proteomes" id="UP000604243">
    <property type="component" value="Unassembled WGS sequence"/>
</dbReference>
<evidence type="ECO:0000313" key="2">
    <source>
        <dbReference type="Proteomes" id="UP000604243"/>
    </source>
</evidence>
<sequence length="219" mass="24743">MERGTMMFPALSESVDIDAYAREIMQEVGDRTFCASSPAHARLLDALDVRDGLAPVLHQMARKHLGYQGSLEDQYHIARLVTPGNSTEQYRAHFDSHLFTLVIPLVIPTAADGNEAGELLYRPNARRQPRSELENIAGKAWFKRYANRRRATQLLAQDQFTLESFAERRPLLFAGRTTLHTNRAVSPAASGPRLTLLAHFFDPSPRYGVGNMLRTLRRR</sequence>
<reference evidence="2" key="1">
    <citation type="journal article" date="2019" name="Int. J. Syst. Evol. Microbiol.">
        <title>The Global Catalogue of Microorganisms (GCM) 10K type strain sequencing project: providing services to taxonomists for standard genome sequencing and annotation.</title>
        <authorList>
            <consortium name="The Broad Institute Genomics Platform"/>
            <consortium name="The Broad Institute Genome Sequencing Center for Infectious Disease"/>
            <person name="Wu L."/>
            <person name="Ma J."/>
        </authorList>
    </citation>
    <scope>NUCLEOTIDE SEQUENCE [LARGE SCALE GENOMIC DNA]</scope>
    <source>
        <strain evidence="2">KCTC 42082</strain>
    </source>
</reference>
<evidence type="ECO:0008006" key="3">
    <source>
        <dbReference type="Google" id="ProtNLM"/>
    </source>
</evidence>
<gene>
    <name evidence="1" type="ORF">GCM10010082_14770</name>
</gene>